<dbReference type="CDD" id="cd12148">
    <property type="entry name" value="fungal_TF_MHR"/>
    <property type="match status" value="1"/>
</dbReference>
<keyword evidence="5" id="KW-0539">Nucleus</keyword>
<keyword evidence="2" id="KW-0805">Transcription regulation</keyword>
<dbReference type="Proteomes" id="UP000283841">
    <property type="component" value="Unassembled WGS sequence"/>
</dbReference>
<organism evidence="8 9">
    <name type="scientific">Byssochlamys spectabilis</name>
    <name type="common">Paecilomyces variotii</name>
    <dbReference type="NCBI Taxonomy" id="264951"/>
    <lineage>
        <taxon>Eukaryota</taxon>
        <taxon>Fungi</taxon>
        <taxon>Dikarya</taxon>
        <taxon>Ascomycota</taxon>
        <taxon>Pezizomycotina</taxon>
        <taxon>Eurotiomycetes</taxon>
        <taxon>Eurotiomycetidae</taxon>
        <taxon>Eurotiales</taxon>
        <taxon>Thermoascaceae</taxon>
        <taxon>Paecilomyces</taxon>
    </lineage>
</organism>
<dbReference type="SMART" id="SM00906">
    <property type="entry name" value="Fungal_trans"/>
    <property type="match status" value="1"/>
</dbReference>
<evidence type="ECO:0000256" key="1">
    <source>
        <dbReference type="ARBA" id="ARBA00022833"/>
    </source>
</evidence>
<evidence type="ECO:0000313" key="9">
    <source>
        <dbReference type="Proteomes" id="UP000283841"/>
    </source>
</evidence>
<dbReference type="RefSeq" id="XP_028482574.1">
    <property type="nucleotide sequence ID" value="XM_028633722.1"/>
</dbReference>
<dbReference type="InterPro" id="IPR007219">
    <property type="entry name" value="XnlR_reg_dom"/>
</dbReference>
<dbReference type="AlphaFoldDB" id="A0A443HM88"/>
<reference evidence="8 9" key="1">
    <citation type="journal article" date="2018" name="Front. Microbiol.">
        <title>Genomic and genetic insights into a cosmopolitan fungus, Paecilomyces variotii (Eurotiales).</title>
        <authorList>
            <person name="Urquhart A.S."/>
            <person name="Mondo S.J."/>
            <person name="Makela M.R."/>
            <person name="Hane J.K."/>
            <person name="Wiebenga A."/>
            <person name="He G."/>
            <person name="Mihaltcheva S."/>
            <person name="Pangilinan J."/>
            <person name="Lipzen A."/>
            <person name="Barry K."/>
            <person name="de Vries R.P."/>
            <person name="Grigoriev I.V."/>
            <person name="Idnurm A."/>
        </authorList>
    </citation>
    <scope>NUCLEOTIDE SEQUENCE [LARGE SCALE GENOMIC DNA]</scope>
    <source>
        <strain evidence="8 9">CBS 101075</strain>
    </source>
</reference>
<protein>
    <submittedName>
        <fullName evidence="8">Fungal-specific transcription factor domain-containing protein</fullName>
    </submittedName>
</protein>
<dbReference type="GO" id="GO:0008270">
    <property type="term" value="F:zinc ion binding"/>
    <property type="evidence" value="ECO:0007669"/>
    <property type="project" value="InterPro"/>
</dbReference>
<keyword evidence="3" id="KW-0238">DNA-binding</keyword>
<dbReference type="GeneID" id="39602999"/>
<dbReference type="GO" id="GO:0003677">
    <property type="term" value="F:DNA binding"/>
    <property type="evidence" value="ECO:0007669"/>
    <property type="project" value="UniProtKB-KW"/>
</dbReference>
<feature type="region of interest" description="Disordered" evidence="6">
    <location>
        <begin position="418"/>
        <end position="440"/>
    </location>
</feature>
<feature type="domain" description="Xylanolytic transcriptional activator regulatory" evidence="7">
    <location>
        <begin position="162"/>
        <end position="235"/>
    </location>
</feature>
<dbReference type="STRING" id="264951.A0A443HM88"/>
<sequence>MVHIGESSLFFWLLSDRLDSKQVHRTIELGLNDMGYVTSEITGDDKRLIESQRLEKCLLDSFCQNFLPLYPILNKDKFINRWISGKVSPLLKQTIFFIGALHAPISIITNAGFSSRQDATEYFYHKARHLYDNDVELDRVTIVQSTFMLQFRFGPTPSHRDCFWWASMAISVAQTIGMHRSTRNTTISAEDRRLWKKIWWLLFIRDRQLALGIGKPLMIDLRDCDVEELTRDDFIDGESSYTAYFTISMLRLAKIVTDVVRYKYSPVPLSKRPQEDVEAQMHLELQNWQAGLEPFLLLLHRPSLNDAKHSVDERDFSTHLAFYAAIQICDLATDISNFFEANEFPIYAEMIILSAMVFHSVETQSTYEEDLIHRRKQASISCLLELDRIFCAIPRYKQFFGDKIGIWERLNTKGKENTTTRGLVGHSESSEKETGLNGLV</sequence>
<accession>A0A443HM88</accession>
<dbReference type="Pfam" id="PF04082">
    <property type="entry name" value="Fungal_trans"/>
    <property type="match status" value="1"/>
</dbReference>
<dbReference type="PANTHER" id="PTHR47171:SF1">
    <property type="entry name" value="ZN(II)2CYS6 TRANSCRIPTION FACTOR (EUROFUNG)"/>
    <property type="match status" value="1"/>
</dbReference>
<evidence type="ECO:0000256" key="2">
    <source>
        <dbReference type="ARBA" id="ARBA00023015"/>
    </source>
</evidence>
<dbReference type="PANTHER" id="PTHR47171">
    <property type="entry name" value="FARA-RELATED"/>
    <property type="match status" value="1"/>
</dbReference>
<evidence type="ECO:0000256" key="6">
    <source>
        <dbReference type="SAM" id="MobiDB-lite"/>
    </source>
</evidence>
<proteinExistence type="predicted"/>
<evidence type="ECO:0000313" key="8">
    <source>
        <dbReference type="EMBL" id="RWQ92929.1"/>
    </source>
</evidence>
<evidence type="ECO:0000256" key="3">
    <source>
        <dbReference type="ARBA" id="ARBA00023125"/>
    </source>
</evidence>
<comment type="caution">
    <text evidence="8">The sequence shown here is derived from an EMBL/GenBank/DDBJ whole genome shotgun (WGS) entry which is preliminary data.</text>
</comment>
<gene>
    <name evidence="8" type="ORF">C8Q69DRAFT_530119</name>
</gene>
<dbReference type="InterPro" id="IPR052073">
    <property type="entry name" value="Amide_Lactam_Regulators"/>
</dbReference>
<keyword evidence="9" id="KW-1185">Reference proteome</keyword>
<keyword evidence="4" id="KW-0804">Transcription</keyword>
<evidence type="ECO:0000256" key="4">
    <source>
        <dbReference type="ARBA" id="ARBA00023163"/>
    </source>
</evidence>
<evidence type="ECO:0000259" key="7">
    <source>
        <dbReference type="SMART" id="SM00906"/>
    </source>
</evidence>
<name>A0A443HM88_BYSSP</name>
<dbReference type="VEuPathDB" id="FungiDB:C8Q69DRAFT_530119"/>
<dbReference type="EMBL" id="RCNU01000011">
    <property type="protein sequence ID" value="RWQ92929.1"/>
    <property type="molecule type" value="Genomic_DNA"/>
</dbReference>
<dbReference type="GO" id="GO:0006351">
    <property type="term" value="P:DNA-templated transcription"/>
    <property type="evidence" value="ECO:0007669"/>
    <property type="project" value="InterPro"/>
</dbReference>
<keyword evidence="1" id="KW-0862">Zinc</keyword>
<evidence type="ECO:0000256" key="5">
    <source>
        <dbReference type="ARBA" id="ARBA00023242"/>
    </source>
</evidence>